<dbReference type="GO" id="GO:0045547">
    <property type="term" value="F:ditrans,polycis-polyprenyl diphosphate synthase [(2E,6E)-farnesyl diphosphate specific] activity"/>
    <property type="evidence" value="ECO:0007669"/>
    <property type="project" value="UniProtKB-EC"/>
</dbReference>
<dbReference type="SUPFAM" id="SSF64005">
    <property type="entry name" value="Undecaprenyl diphosphate synthase"/>
    <property type="match status" value="1"/>
</dbReference>
<dbReference type="STRING" id="3076.A0A2P6TB38"/>
<name>A0A2P6TB38_CHLSO</name>
<evidence type="ECO:0000313" key="14">
    <source>
        <dbReference type="EMBL" id="PRW05752.1"/>
    </source>
</evidence>
<dbReference type="InterPro" id="IPR038887">
    <property type="entry name" value="Nus1/NgBR"/>
</dbReference>
<comment type="catalytic activity">
    <reaction evidence="12">
        <text>n isopentenyl diphosphate + (2E,6E)-farnesyl diphosphate = a di-trans,poly-cis-polyprenyl diphosphate + n diphosphate</text>
        <dbReference type="Rhea" id="RHEA:53008"/>
        <dbReference type="Rhea" id="RHEA-COMP:19494"/>
        <dbReference type="ChEBI" id="CHEBI:33019"/>
        <dbReference type="ChEBI" id="CHEBI:128769"/>
        <dbReference type="ChEBI" id="CHEBI:136960"/>
        <dbReference type="ChEBI" id="CHEBI:175763"/>
        <dbReference type="EC" id="2.5.1.87"/>
    </reaction>
</comment>
<dbReference type="Gene3D" id="3.40.1180.10">
    <property type="entry name" value="Decaprenyl diphosphate synthase-like"/>
    <property type="match status" value="1"/>
</dbReference>
<reference evidence="14 15" key="1">
    <citation type="journal article" date="2018" name="Plant J.">
        <title>Genome sequences of Chlorella sorokiniana UTEX 1602 and Micractinium conductrix SAG 241.80: implications to maltose excretion by a green alga.</title>
        <authorList>
            <person name="Arriola M.B."/>
            <person name="Velmurugan N."/>
            <person name="Zhang Y."/>
            <person name="Plunkett M.H."/>
            <person name="Hondzo H."/>
            <person name="Barney B.M."/>
        </authorList>
    </citation>
    <scope>NUCLEOTIDE SEQUENCE [LARGE SCALE GENOMIC DNA]</scope>
    <source>
        <strain evidence="15">UTEX 1602</strain>
    </source>
</reference>
<feature type="region of interest" description="Disordered" evidence="13">
    <location>
        <begin position="191"/>
        <end position="220"/>
    </location>
</feature>
<comment type="pathway">
    <text evidence="3">Protein modification; protein glycosylation.</text>
</comment>
<organism evidence="14 15">
    <name type="scientific">Chlorella sorokiniana</name>
    <name type="common">Freshwater green alga</name>
    <dbReference type="NCBI Taxonomy" id="3076"/>
    <lineage>
        <taxon>Eukaryota</taxon>
        <taxon>Viridiplantae</taxon>
        <taxon>Chlorophyta</taxon>
        <taxon>core chlorophytes</taxon>
        <taxon>Trebouxiophyceae</taxon>
        <taxon>Chlorellales</taxon>
        <taxon>Chlorellaceae</taxon>
        <taxon>Chlorella clade</taxon>
        <taxon>Chlorella</taxon>
    </lineage>
</organism>
<evidence type="ECO:0000256" key="5">
    <source>
        <dbReference type="ARBA" id="ARBA00012596"/>
    </source>
</evidence>
<dbReference type="OrthoDB" id="514835at2759"/>
<dbReference type="EC" id="2.5.1.87" evidence="5"/>
<dbReference type="AlphaFoldDB" id="A0A2P6TB38"/>
<evidence type="ECO:0000256" key="12">
    <source>
        <dbReference type="ARBA" id="ARBA00047353"/>
    </source>
</evidence>
<feature type="compositionally biased region" description="Low complexity" evidence="13">
    <location>
        <begin position="191"/>
        <end position="207"/>
    </location>
</feature>
<keyword evidence="10" id="KW-1133">Transmembrane helix</keyword>
<keyword evidence="15" id="KW-1185">Reference proteome</keyword>
<keyword evidence="8" id="KW-0256">Endoplasmic reticulum</keyword>
<keyword evidence="7" id="KW-0812">Transmembrane</keyword>
<evidence type="ECO:0000256" key="4">
    <source>
        <dbReference type="ARBA" id="ARBA00005432"/>
    </source>
</evidence>
<dbReference type="GO" id="GO:1904423">
    <property type="term" value="C:dehydrodolichyl diphosphate synthase complex"/>
    <property type="evidence" value="ECO:0007669"/>
    <property type="project" value="InterPro"/>
</dbReference>
<dbReference type="PANTHER" id="PTHR21528:SF0">
    <property type="entry name" value="DEHYDRODOLICHYL DIPHOSPHATE SYNTHASE COMPLEX SUBUNIT NUS1"/>
    <property type="match status" value="1"/>
</dbReference>
<comment type="caution">
    <text evidence="14">The sequence shown here is derived from an EMBL/GenBank/DDBJ whole genome shotgun (WGS) entry which is preliminary data.</text>
</comment>
<protein>
    <recommendedName>
        <fullName evidence="5">ditrans,polycis-polyprenyl diphosphate synthase [(2E,6E)-farnesyldiphosphate specific]</fullName>
        <ecNumber evidence="5">2.5.1.87</ecNumber>
    </recommendedName>
</protein>
<keyword evidence="11" id="KW-0472">Membrane</keyword>
<dbReference type="Proteomes" id="UP000239899">
    <property type="component" value="Unassembled WGS sequence"/>
</dbReference>
<evidence type="ECO:0000256" key="13">
    <source>
        <dbReference type="SAM" id="MobiDB-lite"/>
    </source>
</evidence>
<evidence type="ECO:0000256" key="3">
    <source>
        <dbReference type="ARBA" id="ARBA00004922"/>
    </source>
</evidence>
<evidence type="ECO:0000256" key="11">
    <source>
        <dbReference type="ARBA" id="ARBA00023136"/>
    </source>
</evidence>
<keyword evidence="6" id="KW-0808">Transferase</keyword>
<dbReference type="EMBL" id="LHPG02000029">
    <property type="protein sequence ID" value="PRW05752.1"/>
    <property type="molecule type" value="Genomic_DNA"/>
</dbReference>
<dbReference type="InterPro" id="IPR036424">
    <property type="entry name" value="UPP_synth-like_sf"/>
</dbReference>
<comment type="similarity">
    <text evidence="4">Belongs to the UPP synthase family.</text>
</comment>
<gene>
    <name evidence="14" type="ORF">C2E21_9554</name>
</gene>
<dbReference type="GO" id="GO:0005789">
    <property type="term" value="C:endoplasmic reticulum membrane"/>
    <property type="evidence" value="ECO:0007669"/>
    <property type="project" value="UniProtKB-SubCell"/>
</dbReference>
<keyword evidence="9" id="KW-0460">Magnesium</keyword>
<evidence type="ECO:0000256" key="1">
    <source>
        <dbReference type="ARBA" id="ARBA00001946"/>
    </source>
</evidence>
<evidence type="ECO:0000256" key="10">
    <source>
        <dbReference type="ARBA" id="ARBA00022989"/>
    </source>
</evidence>
<accession>A0A2P6TB38</accession>
<comment type="cofactor">
    <cofactor evidence="1">
        <name>Mg(2+)</name>
        <dbReference type="ChEBI" id="CHEBI:18420"/>
    </cofactor>
</comment>
<evidence type="ECO:0000256" key="2">
    <source>
        <dbReference type="ARBA" id="ARBA00004586"/>
    </source>
</evidence>
<evidence type="ECO:0000256" key="9">
    <source>
        <dbReference type="ARBA" id="ARBA00022842"/>
    </source>
</evidence>
<dbReference type="UniPathway" id="UPA00378"/>
<feature type="region of interest" description="Disordered" evidence="13">
    <location>
        <begin position="150"/>
        <end position="172"/>
    </location>
</feature>
<proteinExistence type="inferred from homology"/>
<sequence>MLLSDLLLPALWALARGLLALVVRAHSLLRGLGTTCSAAAARTAVAAPALRPLLATLFALPPREHIGSRPRPPTILGVAVAEEVQDGDWPAAIEALGRLLAWARSRGFALVLLYEPSGTLQQPHRLRQLELKLLLQRLQGLVTLQTGWQPGRKAAQPEQQQPQPQHPPADGGMMALLLSAADGQWPLLEAATAAAKSAGSSDGQQQQQEEDVARTNGHSAAAAAQDAAFAAPARLRVRLQAVGGPLAGAEPDFVLVTGPTLTLAGFPAWLVRSSEIYGVGPVAQLAAEPLDTAMQRYCRTKQRFGK</sequence>
<evidence type="ECO:0000256" key="8">
    <source>
        <dbReference type="ARBA" id="ARBA00022824"/>
    </source>
</evidence>
<evidence type="ECO:0000313" key="15">
    <source>
        <dbReference type="Proteomes" id="UP000239899"/>
    </source>
</evidence>
<evidence type="ECO:0000256" key="6">
    <source>
        <dbReference type="ARBA" id="ARBA00022679"/>
    </source>
</evidence>
<comment type="subcellular location">
    <subcellularLocation>
        <location evidence="2">Endoplasmic reticulum membrane</location>
    </subcellularLocation>
</comment>
<evidence type="ECO:0000256" key="7">
    <source>
        <dbReference type="ARBA" id="ARBA00022692"/>
    </source>
</evidence>
<dbReference type="PANTHER" id="PTHR21528">
    <property type="entry name" value="DEHYDRODOLICHYL DIPHOSPHATE SYNTHASE COMPLEX SUBUNIT NUS1"/>
    <property type="match status" value="1"/>
</dbReference>